<dbReference type="Proteomes" id="UP001498238">
    <property type="component" value="Unassembled WGS sequence"/>
</dbReference>
<dbReference type="NCBIfam" id="NF006765">
    <property type="entry name" value="PRK09287.1"/>
    <property type="match status" value="1"/>
</dbReference>
<dbReference type="Gene3D" id="1.10.1040.10">
    <property type="entry name" value="N-(1-d-carboxylethyl)-l-norvaline Dehydrogenase, domain 2"/>
    <property type="match status" value="1"/>
</dbReference>
<dbReference type="PIRSF" id="PIRSF000109">
    <property type="entry name" value="6PGD"/>
    <property type="match status" value="1"/>
</dbReference>
<dbReference type="Gene3D" id="1.20.5.320">
    <property type="entry name" value="6-Phosphogluconate Dehydrogenase, domain 3"/>
    <property type="match status" value="1"/>
</dbReference>
<comment type="catalytic activity">
    <reaction evidence="4 5">
        <text>6-phospho-D-gluconate + NADP(+) = D-ribulose 5-phosphate + CO2 + NADPH</text>
        <dbReference type="Rhea" id="RHEA:10116"/>
        <dbReference type="ChEBI" id="CHEBI:16526"/>
        <dbReference type="ChEBI" id="CHEBI:57783"/>
        <dbReference type="ChEBI" id="CHEBI:58121"/>
        <dbReference type="ChEBI" id="CHEBI:58349"/>
        <dbReference type="ChEBI" id="CHEBI:58759"/>
        <dbReference type="EC" id="1.1.1.44"/>
    </reaction>
</comment>
<evidence type="ECO:0000313" key="7">
    <source>
        <dbReference type="EMBL" id="GAA0035207.1"/>
    </source>
</evidence>
<gene>
    <name evidence="7" type="primary">gndA</name>
    <name evidence="7" type="ORF">NCCP602_11680</name>
</gene>
<keyword evidence="4 5" id="KW-0570">Pentose shunt</keyword>
<name>A0ABP3C699_9MICO</name>
<evidence type="ECO:0000256" key="1">
    <source>
        <dbReference type="ARBA" id="ARBA00008419"/>
    </source>
</evidence>
<evidence type="ECO:0000313" key="8">
    <source>
        <dbReference type="Proteomes" id="UP001498238"/>
    </source>
</evidence>
<dbReference type="InterPro" id="IPR006113">
    <property type="entry name" value="6PGDH_Gnd/GntZ"/>
</dbReference>
<dbReference type="EC" id="1.1.1.44" evidence="4 5"/>
<evidence type="ECO:0000256" key="2">
    <source>
        <dbReference type="ARBA" id="ARBA00023002"/>
    </source>
</evidence>
<dbReference type="InterPro" id="IPR006115">
    <property type="entry name" value="6PGDH_NADP-bd"/>
</dbReference>
<keyword evidence="2 4" id="KW-0560">Oxidoreductase</keyword>
<dbReference type="SUPFAM" id="SSF51735">
    <property type="entry name" value="NAD(P)-binding Rossmann-fold domains"/>
    <property type="match status" value="1"/>
</dbReference>
<evidence type="ECO:0000256" key="4">
    <source>
        <dbReference type="PIRNR" id="PIRNR000109"/>
    </source>
</evidence>
<feature type="domain" description="6-phosphogluconate dehydrogenase C-terminal" evidence="6">
    <location>
        <begin position="200"/>
        <end position="515"/>
    </location>
</feature>
<dbReference type="PRINTS" id="PR00076">
    <property type="entry name" value="6PGDHDRGNASE"/>
</dbReference>
<dbReference type="Pfam" id="PF00393">
    <property type="entry name" value="6PGD"/>
    <property type="match status" value="1"/>
</dbReference>
<proteinExistence type="inferred from homology"/>
<dbReference type="InterPro" id="IPR006114">
    <property type="entry name" value="6PGDH_C"/>
</dbReference>
<evidence type="ECO:0000259" key="6">
    <source>
        <dbReference type="SMART" id="SM01350"/>
    </source>
</evidence>
<dbReference type="InterPro" id="IPR013328">
    <property type="entry name" value="6PGD_dom2"/>
</dbReference>
<evidence type="ECO:0000256" key="5">
    <source>
        <dbReference type="RuleBase" id="RU000485"/>
    </source>
</evidence>
<dbReference type="NCBIfam" id="TIGR00873">
    <property type="entry name" value="gnd"/>
    <property type="match status" value="1"/>
</dbReference>
<accession>A0ABP3C699</accession>
<dbReference type="PANTHER" id="PTHR11811">
    <property type="entry name" value="6-PHOSPHOGLUCONATE DEHYDROGENASE"/>
    <property type="match status" value="1"/>
</dbReference>
<dbReference type="InterPro" id="IPR006183">
    <property type="entry name" value="Pgluconate_DH"/>
</dbReference>
<protein>
    <recommendedName>
        <fullName evidence="4 5">6-phosphogluconate dehydrogenase, decarboxylating</fullName>
        <ecNumber evidence="4 5">1.1.1.44</ecNumber>
    </recommendedName>
</protein>
<dbReference type="EMBL" id="BAAAAF010000003">
    <property type="protein sequence ID" value="GAA0035207.1"/>
    <property type="molecule type" value="Genomic_DNA"/>
</dbReference>
<keyword evidence="8" id="KW-1185">Reference proteome</keyword>
<dbReference type="SUPFAM" id="SSF48179">
    <property type="entry name" value="6-phosphogluconate dehydrogenase C-terminal domain-like"/>
    <property type="match status" value="1"/>
</dbReference>
<dbReference type="InterPro" id="IPR008927">
    <property type="entry name" value="6-PGluconate_DH-like_C_sf"/>
</dbReference>
<comment type="caution">
    <text evidence="7">The sequence shown here is derived from an EMBL/GenBank/DDBJ whole genome shotgun (WGS) entry which is preliminary data.</text>
</comment>
<comment type="similarity">
    <text evidence="1 4 5">Belongs to the 6-phosphogluconate dehydrogenase family.</text>
</comment>
<organism evidence="7 8">
    <name type="scientific">Brevibacterium metallidurans</name>
    <dbReference type="NCBI Taxonomy" id="1482676"/>
    <lineage>
        <taxon>Bacteria</taxon>
        <taxon>Bacillati</taxon>
        <taxon>Actinomycetota</taxon>
        <taxon>Actinomycetes</taxon>
        <taxon>Micrococcales</taxon>
        <taxon>Brevibacteriaceae</taxon>
        <taxon>Brevibacterium</taxon>
    </lineage>
</organism>
<dbReference type="SMART" id="SM01350">
    <property type="entry name" value="6PGD"/>
    <property type="match status" value="1"/>
</dbReference>
<evidence type="ECO:0000256" key="3">
    <source>
        <dbReference type="ARBA" id="ARBA00023064"/>
    </source>
</evidence>
<reference evidence="7 8" key="1">
    <citation type="submission" date="2024-01" db="EMBL/GenBank/DDBJ databases">
        <title>Characterization of antibiotic resistant novel bacterial strains and their environmental applications.</title>
        <authorList>
            <person name="Manzoor S."/>
            <person name="Abbas S."/>
            <person name="Arshad M."/>
            <person name="Ahmed I."/>
        </authorList>
    </citation>
    <scope>NUCLEOTIDE SEQUENCE [LARGE SCALE GENOMIC DNA]</scope>
    <source>
        <strain evidence="7 8">NCCP-602</strain>
    </source>
</reference>
<sequence>MGKTVNNTPLQRRGLLMNADVAVIGTGVMGSNLARNLAGQGGQRVALYDLDVDRARGVAEAHPEAEFLVASSPAELAGMLRTPRVAILMVNAGPATDAAIGAIAEVFSPGDIIVDGGNSLFTDTIARGQRLADTGIEFVGVGISGGEVGALEGPSMMVGGSEAAWARLRPLLTPIAARAEVPGAAEAVACVAHIGTDGAGHFVKMVHNGIEYADMQLIAEACTILRDDLGLSPARIAEVLNQWNAGELESYLIEVTAEVLAHTDAQTGLPFVDIVADEAGAKGTGAWTAKVGLDLGVPVPTIAEAVFARSLSQSRDLRAQGERIAGPAADGQAGAGAGEHDRLGERIETVRQALFAGKILAYVQGFDEIAAGARAYGWDIDLGELASIWRAGCIIRARVLDRIVAAYAAAGDSSGGDSTNGGATDSESARGLSSLLADDELRTDVGQAQAALRQAVVGATLRGIPVPALSSALAYLDGIRAPRATAAIIQAQRDFFGSHTYGRVDRPGTFHTLWSGDRTEVEL</sequence>
<dbReference type="Pfam" id="PF03446">
    <property type="entry name" value="NAD_binding_2"/>
    <property type="match status" value="1"/>
</dbReference>
<keyword evidence="4 5" id="KW-0521">NADP</keyword>
<comment type="subunit">
    <text evidence="4">Homodimer.</text>
</comment>
<comment type="function">
    <text evidence="4">Catalyzes the oxidative decarboxylation of 6-phosphogluconate to ribulose 5-phosphate and CO(2), with concomitant reduction of NADP to NADPH.</text>
</comment>
<keyword evidence="3 5" id="KW-0311">Gluconate utilization</keyword>
<dbReference type="Gene3D" id="3.40.50.720">
    <property type="entry name" value="NAD(P)-binding Rossmann-like Domain"/>
    <property type="match status" value="1"/>
</dbReference>
<comment type="pathway">
    <text evidence="4 5">Carbohydrate degradation; pentose phosphate pathway; D-ribulose 5-phosphate from D-glucose 6-phosphate (oxidative stage): step 3/3.</text>
</comment>
<dbReference type="InterPro" id="IPR036291">
    <property type="entry name" value="NAD(P)-bd_dom_sf"/>
</dbReference>